<dbReference type="AlphaFoldDB" id="A0A6P5P7K4"/>
<dbReference type="Pfam" id="PF00607">
    <property type="entry name" value="Gag_p24"/>
    <property type="match status" value="1"/>
</dbReference>
<dbReference type="PANTHER" id="PTHR40389:SF3">
    <property type="entry name" value="IGE-BINDING PROTEIN"/>
    <property type="match status" value="1"/>
</dbReference>
<protein>
    <submittedName>
        <fullName evidence="2">Uncharacterized protein LOC110288055</fullName>
    </submittedName>
</protein>
<dbReference type="GeneID" id="110288055"/>
<evidence type="ECO:0000313" key="2">
    <source>
        <dbReference type="RefSeq" id="XP_021010169.1"/>
    </source>
</evidence>
<sequence>MMPFDWQNLCKAFLSGGGYLTWKAAYIEHAFEQAVANAAAGLPNAAWNIDMLMGQGNFANNQTGYPIQVYEQINNCALRAWKRLSGTGDLGASLSKVTNLKAGILMVNQRVDWLQEQMNILEQLVFASCITHMAGMCVTSVQYQNFSRAANLLRAIGAMLLRNWSHDLDTKMKELQASIVAVNNTRVEIATAKQRLEIIQGTVGFLKNWGRMAFWAFLLTVGVWRNALVDGTYAKAAQG</sequence>
<dbReference type="InterPro" id="IPR050195">
    <property type="entry name" value="Primate_lentivir_Gag_pol-like"/>
</dbReference>
<dbReference type="KEGG" id="mcal:110288055"/>
<dbReference type="Gene3D" id="1.10.375.10">
    <property type="entry name" value="Human Immunodeficiency Virus Type 1 Capsid Protein"/>
    <property type="match status" value="1"/>
</dbReference>
<proteinExistence type="predicted"/>
<dbReference type="GO" id="GO:0016032">
    <property type="term" value="P:viral process"/>
    <property type="evidence" value="ECO:0007669"/>
    <property type="project" value="InterPro"/>
</dbReference>
<reference evidence="2" key="1">
    <citation type="submission" date="2025-08" db="UniProtKB">
        <authorList>
            <consortium name="RefSeq"/>
        </authorList>
    </citation>
    <scope>IDENTIFICATION</scope>
</reference>
<dbReference type="InterPro" id="IPR008919">
    <property type="entry name" value="Retrov_capsid_N"/>
</dbReference>
<name>A0A6P5P7K4_MUSCR</name>
<gene>
    <name evidence="2" type="primary">LOC110288055</name>
</gene>
<dbReference type="PANTHER" id="PTHR40389">
    <property type="entry name" value="ENDOGENOUS RETROVIRUS GROUP K MEMBER 24 GAG POLYPROTEIN-RELATED"/>
    <property type="match status" value="1"/>
</dbReference>
<organism evidence="1 2">
    <name type="scientific">Mus caroli</name>
    <name type="common">Ryukyu mouse</name>
    <name type="synonym">Ricefield mouse</name>
    <dbReference type="NCBI Taxonomy" id="10089"/>
    <lineage>
        <taxon>Eukaryota</taxon>
        <taxon>Metazoa</taxon>
        <taxon>Chordata</taxon>
        <taxon>Craniata</taxon>
        <taxon>Vertebrata</taxon>
        <taxon>Euteleostomi</taxon>
        <taxon>Mammalia</taxon>
        <taxon>Eutheria</taxon>
        <taxon>Euarchontoglires</taxon>
        <taxon>Glires</taxon>
        <taxon>Rodentia</taxon>
        <taxon>Myomorpha</taxon>
        <taxon>Muroidea</taxon>
        <taxon>Muridae</taxon>
        <taxon>Murinae</taxon>
        <taxon>Mus</taxon>
        <taxon>Mus</taxon>
    </lineage>
</organism>
<dbReference type="Proteomes" id="UP000515126">
    <property type="component" value="Unplaced"/>
</dbReference>
<dbReference type="RefSeq" id="XP_021010169.1">
    <property type="nucleotide sequence ID" value="XM_021154510.1"/>
</dbReference>
<keyword evidence="1" id="KW-1185">Reference proteome</keyword>
<accession>A0A6P5P7K4</accession>
<dbReference type="SUPFAM" id="SSF47943">
    <property type="entry name" value="Retrovirus capsid protein, N-terminal core domain"/>
    <property type="match status" value="1"/>
</dbReference>
<evidence type="ECO:0000313" key="1">
    <source>
        <dbReference type="Proteomes" id="UP000515126"/>
    </source>
</evidence>